<evidence type="ECO:0000313" key="6">
    <source>
        <dbReference type="EMBL" id="BCD99327.1"/>
    </source>
</evidence>
<reference evidence="6 7" key="1">
    <citation type="journal article" date="2022" name="IScience">
        <title>An ultrasensitive nanofiber-based assay for enzymatic hydrolysis and deep-sea microbial degradation of cellulose.</title>
        <authorList>
            <person name="Tsudome M."/>
            <person name="Tachioka M."/>
            <person name="Miyazaki M."/>
            <person name="Uchimura K."/>
            <person name="Tsuda M."/>
            <person name="Takaki Y."/>
            <person name="Deguchi S."/>
        </authorList>
    </citation>
    <scope>NUCLEOTIDE SEQUENCE [LARGE SCALE GENOMIC DNA]</scope>
    <source>
        <strain evidence="6 7">GE09</strain>
    </source>
</reference>
<evidence type="ECO:0000259" key="5">
    <source>
        <dbReference type="PROSITE" id="PS50931"/>
    </source>
</evidence>
<accession>A0AAN1WKT0</accession>
<keyword evidence="4" id="KW-0804">Transcription</keyword>
<evidence type="ECO:0000256" key="4">
    <source>
        <dbReference type="ARBA" id="ARBA00023163"/>
    </source>
</evidence>
<dbReference type="GO" id="GO:0003700">
    <property type="term" value="F:DNA-binding transcription factor activity"/>
    <property type="evidence" value="ECO:0007669"/>
    <property type="project" value="InterPro"/>
</dbReference>
<keyword evidence="7" id="KW-1185">Reference proteome</keyword>
<dbReference type="AlphaFoldDB" id="A0AAN1WKT0"/>
<dbReference type="InterPro" id="IPR005119">
    <property type="entry name" value="LysR_subst-bd"/>
</dbReference>
<dbReference type="PANTHER" id="PTHR30537:SF5">
    <property type="entry name" value="HTH-TYPE TRANSCRIPTIONAL ACTIVATOR TTDR-RELATED"/>
    <property type="match status" value="1"/>
</dbReference>
<dbReference type="EMBL" id="AP023086">
    <property type="protein sequence ID" value="BCD99327.1"/>
    <property type="molecule type" value="Genomic_DNA"/>
</dbReference>
<dbReference type="FunFam" id="1.10.10.10:FF:000001">
    <property type="entry name" value="LysR family transcriptional regulator"/>
    <property type="match status" value="1"/>
</dbReference>
<keyword evidence="2" id="KW-0805">Transcription regulation</keyword>
<dbReference type="InterPro" id="IPR036390">
    <property type="entry name" value="WH_DNA-bd_sf"/>
</dbReference>
<dbReference type="CDD" id="cd08422">
    <property type="entry name" value="PBP2_CrgA_like"/>
    <property type="match status" value="1"/>
</dbReference>
<comment type="similarity">
    <text evidence="1">Belongs to the LysR transcriptional regulatory family.</text>
</comment>
<dbReference type="Gene3D" id="1.10.10.10">
    <property type="entry name" value="Winged helix-like DNA-binding domain superfamily/Winged helix DNA-binding domain"/>
    <property type="match status" value="1"/>
</dbReference>
<organism evidence="6 7">
    <name type="scientific">Marinagarivorans cellulosilyticus</name>
    <dbReference type="NCBI Taxonomy" id="2721545"/>
    <lineage>
        <taxon>Bacteria</taxon>
        <taxon>Pseudomonadati</taxon>
        <taxon>Pseudomonadota</taxon>
        <taxon>Gammaproteobacteria</taxon>
        <taxon>Cellvibrionales</taxon>
        <taxon>Cellvibrionaceae</taxon>
        <taxon>Marinagarivorans</taxon>
    </lineage>
</organism>
<dbReference type="PANTHER" id="PTHR30537">
    <property type="entry name" value="HTH-TYPE TRANSCRIPTIONAL REGULATOR"/>
    <property type="match status" value="1"/>
</dbReference>
<dbReference type="SUPFAM" id="SSF53850">
    <property type="entry name" value="Periplasmic binding protein-like II"/>
    <property type="match status" value="1"/>
</dbReference>
<gene>
    <name evidence="6" type="ORF">MARGE09_P3528</name>
</gene>
<dbReference type="InterPro" id="IPR058163">
    <property type="entry name" value="LysR-type_TF_proteobact-type"/>
</dbReference>
<feature type="domain" description="HTH lysR-type" evidence="5">
    <location>
        <begin position="11"/>
        <end position="68"/>
    </location>
</feature>
<protein>
    <recommendedName>
        <fullName evidence="5">HTH lysR-type domain-containing protein</fullName>
    </recommendedName>
</protein>
<sequence>MIVNDILTIMDTLDGLRTVVAVVETGSFTAASDRLGLSKALVSKYVGEVEKQLGVRLFNRSTRRLALTEAGQNYYENALPLIDSFNALVDDVTGEQGSPRGLLRVSAPQTFGEMKLSPVLPQFLDKHKEMQVELLLGDKAIDMLEEGIDVRILIGGVDDSSMVARSINTFPLILCASPTYLESKKAPDSPNDLKNHTCIIDSNFRIGKKWPFVTPSGETASIDVMSRASANSPRAVKEMTLAHGGIGMIPRFIVEEELKNGTLTQVLPNYRTLEFGLFAIYPHRKYLSKKVRCFIDFLMDEFG</sequence>
<dbReference type="KEGG" id="marq:MARGE09_P3528"/>
<evidence type="ECO:0000313" key="7">
    <source>
        <dbReference type="Proteomes" id="UP001320119"/>
    </source>
</evidence>
<dbReference type="Gene3D" id="3.40.190.290">
    <property type="match status" value="1"/>
</dbReference>
<dbReference type="SUPFAM" id="SSF46785">
    <property type="entry name" value="Winged helix' DNA-binding domain"/>
    <property type="match status" value="1"/>
</dbReference>
<dbReference type="InterPro" id="IPR000847">
    <property type="entry name" value="LysR_HTH_N"/>
</dbReference>
<dbReference type="GO" id="GO:0006351">
    <property type="term" value="P:DNA-templated transcription"/>
    <property type="evidence" value="ECO:0007669"/>
    <property type="project" value="TreeGrafter"/>
</dbReference>
<proteinExistence type="inferred from homology"/>
<dbReference type="Proteomes" id="UP001320119">
    <property type="component" value="Chromosome"/>
</dbReference>
<dbReference type="GO" id="GO:0043565">
    <property type="term" value="F:sequence-specific DNA binding"/>
    <property type="evidence" value="ECO:0007669"/>
    <property type="project" value="TreeGrafter"/>
</dbReference>
<dbReference type="PROSITE" id="PS50931">
    <property type="entry name" value="HTH_LYSR"/>
    <property type="match status" value="1"/>
</dbReference>
<dbReference type="Pfam" id="PF00126">
    <property type="entry name" value="HTH_1"/>
    <property type="match status" value="1"/>
</dbReference>
<dbReference type="Pfam" id="PF03466">
    <property type="entry name" value="LysR_substrate"/>
    <property type="match status" value="1"/>
</dbReference>
<evidence type="ECO:0000256" key="2">
    <source>
        <dbReference type="ARBA" id="ARBA00023015"/>
    </source>
</evidence>
<evidence type="ECO:0000256" key="1">
    <source>
        <dbReference type="ARBA" id="ARBA00009437"/>
    </source>
</evidence>
<name>A0AAN1WKT0_9GAMM</name>
<dbReference type="InterPro" id="IPR036388">
    <property type="entry name" value="WH-like_DNA-bd_sf"/>
</dbReference>
<evidence type="ECO:0000256" key="3">
    <source>
        <dbReference type="ARBA" id="ARBA00023125"/>
    </source>
</evidence>
<keyword evidence="3" id="KW-0238">DNA-binding</keyword>